<comment type="caution">
    <text evidence="1">The sequence shown here is derived from an EMBL/GenBank/DDBJ whole genome shotgun (WGS) entry which is preliminary data.</text>
</comment>
<dbReference type="Proteomes" id="UP000001861">
    <property type="component" value="Unassembled WGS sequence"/>
</dbReference>
<dbReference type="OMA" id="DLYIFHI"/>
<protein>
    <submittedName>
        <fullName evidence="1">Uncharacterized protein</fullName>
    </submittedName>
</protein>
<reference evidence="1 2" key="1">
    <citation type="journal article" date="2010" name="Proc. Natl. Acad. Sci. U.S.A.">
        <title>Insights into evolution of multicellular fungi from the assembled chromosomes of the mushroom Coprinopsis cinerea (Coprinus cinereus).</title>
        <authorList>
            <person name="Stajich J.E."/>
            <person name="Wilke S.K."/>
            <person name="Ahren D."/>
            <person name="Au C.H."/>
            <person name="Birren B.W."/>
            <person name="Borodovsky M."/>
            <person name="Burns C."/>
            <person name="Canback B."/>
            <person name="Casselton L.A."/>
            <person name="Cheng C.K."/>
            <person name="Deng J."/>
            <person name="Dietrich F.S."/>
            <person name="Fargo D.C."/>
            <person name="Farman M.L."/>
            <person name="Gathman A.C."/>
            <person name="Goldberg J."/>
            <person name="Guigo R."/>
            <person name="Hoegger P.J."/>
            <person name="Hooker J.B."/>
            <person name="Huggins A."/>
            <person name="James T.Y."/>
            <person name="Kamada T."/>
            <person name="Kilaru S."/>
            <person name="Kodira C."/>
            <person name="Kues U."/>
            <person name="Kupfer D."/>
            <person name="Kwan H.S."/>
            <person name="Lomsadze A."/>
            <person name="Li W."/>
            <person name="Lilly W.W."/>
            <person name="Ma L.J."/>
            <person name="Mackey A.J."/>
            <person name="Manning G."/>
            <person name="Martin F."/>
            <person name="Muraguchi H."/>
            <person name="Natvig D.O."/>
            <person name="Palmerini H."/>
            <person name="Ramesh M.A."/>
            <person name="Rehmeyer C.J."/>
            <person name="Roe B.A."/>
            <person name="Shenoy N."/>
            <person name="Stanke M."/>
            <person name="Ter-Hovhannisyan V."/>
            <person name="Tunlid A."/>
            <person name="Velagapudi R."/>
            <person name="Vision T.J."/>
            <person name="Zeng Q."/>
            <person name="Zolan M.E."/>
            <person name="Pukkila P.J."/>
        </authorList>
    </citation>
    <scope>NUCLEOTIDE SEQUENCE [LARGE SCALE GENOMIC DNA]</scope>
    <source>
        <strain evidence="2">Okayama-7 / 130 / ATCC MYA-4618 / FGSC 9003</strain>
    </source>
</reference>
<dbReference type="AlphaFoldDB" id="A8PHG1"/>
<evidence type="ECO:0000313" key="1">
    <source>
        <dbReference type="EMBL" id="EAU80427.2"/>
    </source>
</evidence>
<proteinExistence type="predicted"/>
<dbReference type="InParanoid" id="A8PHG1"/>
<organism evidence="1 2">
    <name type="scientific">Coprinopsis cinerea (strain Okayama-7 / 130 / ATCC MYA-4618 / FGSC 9003)</name>
    <name type="common">Inky cap fungus</name>
    <name type="synonym">Hormographiella aspergillata</name>
    <dbReference type="NCBI Taxonomy" id="240176"/>
    <lineage>
        <taxon>Eukaryota</taxon>
        <taxon>Fungi</taxon>
        <taxon>Dikarya</taxon>
        <taxon>Basidiomycota</taxon>
        <taxon>Agaricomycotina</taxon>
        <taxon>Agaricomycetes</taxon>
        <taxon>Agaricomycetidae</taxon>
        <taxon>Agaricales</taxon>
        <taxon>Agaricineae</taxon>
        <taxon>Psathyrellaceae</taxon>
        <taxon>Coprinopsis</taxon>
    </lineage>
</organism>
<dbReference type="eggNOG" id="ENOG502SVM4">
    <property type="taxonomic scope" value="Eukaryota"/>
</dbReference>
<accession>A8PHG1</accession>
<name>A8PHG1_COPC7</name>
<keyword evidence="2" id="KW-1185">Reference proteome</keyword>
<sequence length="159" mass="18239">MAPPFALPLLGTLHHLEAWETKADKAAGWIWLMLEDSQKIHVSSHRDDPCKMWTLLRDAHMQQKPGTCFNAYDDFSIRKREDKSLQALMNRVDDVVKLIKDLRPSDFTLDKLDNKLTAMAQLAVRRRTPQEAPARRKVQSHSHVPRTLQGCWATRGESG</sequence>
<dbReference type="GeneID" id="6018081"/>
<dbReference type="VEuPathDB" id="FungiDB:CC1G_12741"/>
<dbReference type="EMBL" id="AACS02000006">
    <property type="protein sequence ID" value="EAU80427.2"/>
    <property type="molecule type" value="Genomic_DNA"/>
</dbReference>
<dbReference type="OrthoDB" id="3257543at2759"/>
<dbReference type="RefSeq" id="XP_001841399.2">
    <property type="nucleotide sequence ID" value="XM_001841347.2"/>
</dbReference>
<evidence type="ECO:0000313" key="2">
    <source>
        <dbReference type="Proteomes" id="UP000001861"/>
    </source>
</evidence>
<dbReference type="HOGENOM" id="CLU_1660664_0_0_1"/>
<gene>
    <name evidence="1" type="ORF">CC1G_12741</name>
</gene>
<dbReference type="KEGG" id="cci:CC1G_12741"/>